<dbReference type="Proteomes" id="UP000629365">
    <property type="component" value="Unassembled WGS sequence"/>
</dbReference>
<reference evidence="2" key="1">
    <citation type="journal article" date="2019" name="Int. J. Syst. Evol. Microbiol.">
        <title>The Global Catalogue of Microorganisms (GCM) 10K type strain sequencing project: providing services to taxonomists for standard genome sequencing and annotation.</title>
        <authorList>
            <consortium name="The Broad Institute Genomics Platform"/>
            <consortium name="The Broad Institute Genome Sequencing Center for Infectious Disease"/>
            <person name="Wu L."/>
            <person name="Ma J."/>
        </authorList>
    </citation>
    <scope>NUCLEOTIDE SEQUENCE [LARGE SCALE GENOMIC DNA]</scope>
    <source>
        <strain evidence="2">CCM 7640</strain>
    </source>
</reference>
<comment type="caution">
    <text evidence="1">The sequence shown here is derived from an EMBL/GenBank/DDBJ whole genome shotgun (WGS) entry which is preliminary data.</text>
</comment>
<name>A0ABQ1RI92_9MICO</name>
<dbReference type="RefSeq" id="WP_188435470.1">
    <property type="nucleotide sequence ID" value="NZ_BMCM01000001.1"/>
</dbReference>
<evidence type="ECO:0008006" key="3">
    <source>
        <dbReference type="Google" id="ProtNLM"/>
    </source>
</evidence>
<evidence type="ECO:0000313" key="2">
    <source>
        <dbReference type="Proteomes" id="UP000629365"/>
    </source>
</evidence>
<protein>
    <recommendedName>
        <fullName evidence="3">F5/8 type C domain-containing protein</fullName>
    </recommendedName>
</protein>
<gene>
    <name evidence="1" type="ORF">GCM10007269_10450</name>
</gene>
<sequence length="113" mass="12787">MSMRQSQSAVIERGVDLDGVHDTEPFEVAWAGEARWWIHFLKPAEGTTVEFRVQISPDGLNWIDHEGIAPVESNASGFVSISATNFGFWLRLRSTHLSGETEPMLRIYLELKE</sequence>
<accession>A0ABQ1RI92</accession>
<organism evidence="1 2">
    <name type="scientific">Microbacterium murale</name>
    <dbReference type="NCBI Taxonomy" id="1081040"/>
    <lineage>
        <taxon>Bacteria</taxon>
        <taxon>Bacillati</taxon>
        <taxon>Actinomycetota</taxon>
        <taxon>Actinomycetes</taxon>
        <taxon>Micrococcales</taxon>
        <taxon>Microbacteriaceae</taxon>
        <taxon>Microbacterium</taxon>
    </lineage>
</organism>
<proteinExistence type="predicted"/>
<keyword evidence="2" id="KW-1185">Reference proteome</keyword>
<dbReference type="EMBL" id="BMCM01000001">
    <property type="protein sequence ID" value="GGD69197.1"/>
    <property type="molecule type" value="Genomic_DNA"/>
</dbReference>
<evidence type="ECO:0000313" key="1">
    <source>
        <dbReference type="EMBL" id="GGD69197.1"/>
    </source>
</evidence>